<keyword evidence="3" id="KW-1185">Reference proteome</keyword>
<dbReference type="AlphaFoldDB" id="A0A1R2AN49"/>
<name>A0A1R2AN49_9CILI</name>
<comment type="caution">
    <text evidence="2">The sequence shown here is derived from an EMBL/GenBank/DDBJ whole genome shotgun (WGS) entry which is preliminary data.</text>
</comment>
<evidence type="ECO:0000256" key="1">
    <source>
        <dbReference type="SAM" id="MobiDB-lite"/>
    </source>
</evidence>
<feature type="region of interest" description="Disordered" evidence="1">
    <location>
        <begin position="1"/>
        <end position="55"/>
    </location>
</feature>
<dbReference type="Proteomes" id="UP000187209">
    <property type="component" value="Unassembled WGS sequence"/>
</dbReference>
<reference evidence="2 3" key="1">
    <citation type="submission" date="2016-11" db="EMBL/GenBank/DDBJ databases">
        <title>The macronuclear genome of Stentor coeruleus: a giant cell with tiny introns.</title>
        <authorList>
            <person name="Slabodnick M."/>
            <person name="Ruby J.G."/>
            <person name="Reiff S.B."/>
            <person name="Swart E.C."/>
            <person name="Gosai S."/>
            <person name="Prabakaran S."/>
            <person name="Witkowska E."/>
            <person name="Larue G.E."/>
            <person name="Fisher S."/>
            <person name="Freeman R.M."/>
            <person name="Gunawardena J."/>
            <person name="Chu W."/>
            <person name="Stover N.A."/>
            <person name="Gregory B.D."/>
            <person name="Nowacki M."/>
            <person name="Derisi J."/>
            <person name="Roy S.W."/>
            <person name="Marshall W.F."/>
            <person name="Sood P."/>
        </authorList>
    </citation>
    <scope>NUCLEOTIDE SEQUENCE [LARGE SCALE GENOMIC DNA]</scope>
    <source>
        <strain evidence="2">WM001</strain>
    </source>
</reference>
<organism evidence="2 3">
    <name type="scientific">Stentor coeruleus</name>
    <dbReference type="NCBI Taxonomy" id="5963"/>
    <lineage>
        <taxon>Eukaryota</taxon>
        <taxon>Sar</taxon>
        <taxon>Alveolata</taxon>
        <taxon>Ciliophora</taxon>
        <taxon>Postciliodesmatophora</taxon>
        <taxon>Heterotrichea</taxon>
        <taxon>Heterotrichida</taxon>
        <taxon>Stentoridae</taxon>
        <taxon>Stentor</taxon>
    </lineage>
</organism>
<feature type="compositionally biased region" description="Low complexity" evidence="1">
    <location>
        <begin position="37"/>
        <end position="47"/>
    </location>
</feature>
<accession>A0A1R2AN49</accession>
<sequence length="115" mass="13084">MEPEVLITRKDRKLSPIKPVSCETEPDTQNSPRETESNNGNSQNSGNRLEKDKKNCQIMRMKTGRIPIAIVCKNQNPQKVLGVIPEVHITPQELLSKLKLREAMRKKKTCACNIF</sequence>
<evidence type="ECO:0000313" key="3">
    <source>
        <dbReference type="Proteomes" id="UP000187209"/>
    </source>
</evidence>
<evidence type="ECO:0000313" key="2">
    <source>
        <dbReference type="EMBL" id="OMJ65931.1"/>
    </source>
</evidence>
<protein>
    <submittedName>
        <fullName evidence="2">Uncharacterized protein</fullName>
    </submittedName>
</protein>
<gene>
    <name evidence="2" type="ORF">SteCoe_37409</name>
</gene>
<proteinExistence type="predicted"/>
<dbReference type="EMBL" id="MPUH01001884">
    <property type="protein sequence ID" value="OMJ65931.1"/>
    <property type="molecule type" value="Genomic_DNA"/>
</dbReference>